<sequence length="288" mass="31557">MVSSLASNKKKLPPSPRIVKTQPSPRKESSSTKMLSILDLFTAEKPVWATNDLIEALETSRSTGYRYIKHMQEFGLLSAVGNGFYVLGPRIIEMDLQIRNCDPLTIASRGVLEQLVDTTGHSALLCTVYSNSVLCVATHLAPLSPENLFSRGQRRPLFRGAVSKVILAHIPFHRLKSIYTRNAEVIREVDLGDSWDAFRSNLNKIRKAGYAITYGEFNPNIVGVASPIFNAEDGILGSVGVAWHKGDVPESECGKIALAVKRAAREITQRVSQTMNGMALPPRAVGQA</sequence>
<dbReference type="PROSITE" id="PS51078">
    <property type="entry name" value="ICLR_ED"/>
    <property type="match status" value="1"/>
</dbReference>
<dbReference type="AlphaFoldDB" id="A0A5N7M9Y6"/>
<dbReference type="Pfam" id="PF09339">
    <property type="entry name" value="HTH_IclR"/>
    <property type="match status" value="1"/>
</dbReference>
<keyword evidence="2" id="KW-0238">DNA-binding</keyword>
<dbReference type="Gene3D" id="1.10.10.10">
    <property type="entry name" value="Winged helix-like DNA-binding domain superfamily/Winged helix DNA-binding domain"/>
    <property type="match status" value="1"/>
</dbReference>
<keyword evidence="7" id="KW-1185">Reference proteome</keyword>
<dbReference type="EMBL" id="VOSK01000001">
    <property type="protein sequence ID" value="MPR23695.1"/>
    <property type="molecule type" value="Genomic_DNA"/>
</dbReference>
<evidence type="ECO:0000256" key="3">
    <source>
        <dbReference type="ARBA" id="ARBA00023163"/>
    </source>
</evidence>
<dbReference type="GO" id="GO:0045892">
    <property type="term" value="P:negative regulation of DNA-templated transcription"/>
    <property type="evidence" value="ECO:0007669"/>
    <property type="project" value="TreeGrafter"/>
</dbReference>
<accession>A0A5N7M9Y6</accession>
<evidence type="ECO:0000313" key="6">
    <source>
        <dbReference type="EMBL" id="MPR23695.1"/>
    </source>
</evidence>
<dbReference type="InterPro" id="IPR029016">
    <property type="entry name" value="GAF-like_dom_sf"/>
</dbReference>
<name>A0A5N7M9Y6_9HYPH</name>
<dbReference type="InterPro" id="IPR036390">
    <property type="entry name" value="WH_DNA-bd_sf"/>
</dbReference>
<dbReference type="SUPFAM" id="SSF46785">
    <property type="entry name" value="Winged helix' DNA-binding domain"/>
    <property type="match status" value="1"/>
</dbReference>
<dbReference type="SUPFAM" id="SSF55781">
    <property type="entry name" value="GAF domain-like"/>
    <property type="match status" value="1"/>
</dbReference>
<keyword evidence="1" id="KW-0805">Transcription regulation</keyword>
<dbReference type="InterPro" id="IPR036388">
    <property type="entry name" value="WH-like_DNA-bd_sf"/>
</dbReference>
<gene>
    <name evidence="6" type="ORF">FS320_00270</name>
</gene>
<protein>
    <submittedName>
        <fullName evidence="6">IclR family transcriptional regulator</fullName>
    </submittedName>
</protein>
<dbReference type="GO" id="GO:0003700">
    <property type="term" value="F:DNA-binding transcription factor activity"/>
    <property type="evidence" value="ECO:0007669"/>
    <property type="project" value="TreeGrafter"/>
</dbReference>
<dbReference type="Pfam" id="PF01614">
    <property type="entry name" value="IclR_C"/>
    <property type="match status" value="1"/>
</dbReference>
<feature type="domain" description="IclR-ED" evidence="5">
    <location>
        <begin position="90"/>
        <end position="273"/>
    </location>
</feature>
<organism evidence="6 7">
    <name type="scientific">Microvirga tunisiensis</name>
    <dbReference type="NCBI Taxonomy" id="2108360"/>
    <lineage>
        <taxon>Bacteria</taxon>
        <taxon>Pseudomonadati</taxon>
        <taxon>Pseudomonadota</taxon>
        <taxon>Alphaproteobacteria</taxon>
        <taxon>Hyphomicrobiales</taxon>
        <taxon>Methylobacteriaceae</taxon>
        <taxon>Microvirga</taxon>
    </lineage>
</organism>
<evidence type="ECO:0000313" key="7">
    <source>
        <dbReference type="Proteomes" id="UP000403266"/>
    </source>
</evidence>
<dbReference type="PANTHER" id="PTHR30136:SF24">
    <property type="entry name" value="HTH-TYPE TRANSCRIPTIONAL REPRESSOR ALLR"/>
    <property type="match status" value="1"/>
</dbReference>
<evidence type="ECO:0000256" key="1">
    <source>
        <dbReference type="ARBA" id="ARBA00023015"/>
    </source>
</evidence>
<dbReference type="Proteomes" id="UP000403266">
    <property type="component" value="Unassembled WGS sequence"/>
</dbReference>
<dbReference type="InterPro" id="IPR014757">
    <property type="entry name" value="Tscrpt_reg_IclR_C"/>
</dbReference>
<dbReference type="PANTHER" id="PTHR30136">
    <property type="entry name" value="HELIX-TURN-HELIX TRANSCRIPTIONAL REGULATOR, ICLR FAMILY"/>
    <property type="match status" value="1"/>
</dbReference>
<dbReference type="OrthoDB" id="31778at2"/>
<keyword evidence="3" id="KW-0804">Transcription</keyword>
<dbReference type="GO" id="GO:0003677">
    <property type="term" value="F:DNA binding"/>
    <property type="evidence" value="ECO:0007669"/>
    <property type="project" value="UniProtKB-KW"/>
</dbReference>
<dbReference type="InterPro" id="IPR050707">
    <property type="entry name" value="HTH_MetabolicPath_Reg"/>
</dbReference>
<evidence type="ECO:0000256" key="2">
    <source>
        <dbReference type="ARBA" id="ARBA00023125"/>
    </source>
</evidence>
<proteinExistence type="predicted"/>
<feature type="region of interest" description="Disordered" evidence="4">
    <location>
        <begin position="1"/>
        <end position="31"/>
    </location>
</feature>
<dbReference type="Gene3D" id="3.30.450.40">
    <property type="match status" value="1"/>
</dbReference>
<evidence type="ECO:0000256" key="4">
    <source>
        <dbReference type="SAM" id="MobiDB-lite"/>
    </source>
</evidence>
<dbReference type="InterPro" id="IPR005471">
    <property type="entry name" value="Tscrpt_reg_IclR_N"/>
</dbReference>
<reference evidence="6 7" key="1">
    <citation type="journal article" date="2019" name="Syst. Appl. Microbiol.">
        <title>Microvirga tunisiensis sp. nov., a root nodule symbiotic bacterium isolated from Lupinus micranthus and L. luteus grown in Northern Tunisia.</title>
        <authorList>
            <person name="Msaddak A."/>
            <person name="Rejili M."/>
            <person name="Duran D."/>
            <person name="Mars M."/>
            <person name="Palacios J.M."/>
            <person name="Ruiz-Argueso T."/>
            <person name="Rey L."/>
            <person name="Imperial J."/>
        </authorList>
    </citation>
    <scope>NUCLEOTIDE SEQUENCE [LARGE SCALE GENOMIC DNA]</scope>
    <source>
        <strain evidence="6 7">Lmie10</strain>
    </source>
</reference>
<evidence type="ECO:0000259" key="5">
    <source>
        <dbReference type="PROSITE" id="PS51078"/>
    </source>
</evidence>
<comment type="caution">
    <text evidence="6">The sequence shown here is derived from an EMBL/GenBank/DDBJ whole genome shotgun (WGS) entry which is preliminary data.</text>
</comment>
<dbReference type="SMART" id="SM00346">
    <property type="entry name" value="HTH_ICLR"/>
    <property type="match status" value="1"/>
</dbReference>